<dbReference type="STRING" id="3818.A0A444YV50"/>
<evidence type="ECO:0000256" key="1">
    <source>
        <dbReference type="ARBA" id="ARBA00004245"/>
    </source>
</evidence>
<feature type="region of interest" description="Disordered" evidence="7">
    <location>
        <begin position="268"/>
        <end position="465"/>
    </location>
</feature>
<name>A0A444YV50_ARAHY</name>
<evidence type="ECO:0000256" key="6">
    <source>
        <dbReference type="SAM" id="Coils"/>
    </source>
</evidence>
<proteinExistence type="inferred from homology"/>
<dbReference type="PANTHER" id="PTHR31358:SF29">
    <property type="entry name" value="PROTEIN WVD2-LIKE 5-RELATED"/>
    <property type="match status" value="1"/>
</dbReference>
<feature type="compositionally biased region" description="Basic and acidic residues" evidence="7">
    <location>
        <begin position="84"/>
        <end position="93"/>
    </location>
</feature>
<feature type="compositionally biased region" description="Basic and acidic residues" evidence="7">
    <location>
        <begin position="330"/>
        <end position="342"/>
    </location>
</feature>
<reference evidence="9 10" key="1">
    <citation type="submission" date="2019-01" db="EMBL/GenBank/DDBJ databases">
        <title>Sequencing of cultivated peanut Arachis hypogaea provides insights into genome evolution and oil improvement.</title>
        <authorList>
            <person name="Chen X."/>
        </authorList>
    </citation>
    <scope>NUCLEOTIDE SEQUENCE [LARGE SCALE GENOMIC DNA]</scope>
    <source>
        <strain evidence="10">cv. Fuhuasheng</strain>
        <strain evidence="9">GDAAS-fuhuasheng2018</strain>
        <tissue evidence="9">Leaves</tissue>
    </source>
</reference>
<sequence length="465" mass="50877">MDPNNLSPDDGIEKVHQNGAFEEPEKQENGIALNDVDHSVTQNTEAASPTENSNQHDSITTDDSSTRENEESNDYMRGNNVTNSKEEESKAKDQTQQSKARKAPVKNNNTKAPSSRGVHSSSVRRGKDGKAEETTSAVSNGASARPRQPAKTRSFNDRQNQSSKHSSKSEAASSEIPTENTKTKSVKKGPSEKAHGETESSVGAEDDKPRRVGTLPNYGFSFKCGERAERRKEFYTKLEEKIHQKEVEKNNMQAKSKETQEAEIKMLRKSLTFKATPMPSFYQEPPPPKVELKKIPTTRAKSPKLGRKKGSINPDSDGNTSSSSQQGRLSLDEKASQGKLTKETVPVEQKKPPRKSLPTRLASERILSSNSTAATTKSKVVKGDKTLPSATKKDTNSTSATAGEEKVKVATKNEENTTSISGNIEPLPPRAVPSDDPDEAELQVNGDTEVEENPQLMQKPITAEH</sequence>
<accession>A0A444YV50</accession>
<feature type="compositionally biased region" description="Basic and acidic residues" evidence="7">
    <location>
        <begin position="403"/>
        <end position="415"/>
    </location>
</feature>
<dbReference type="EMBL" id="SDMP01000016">
    <property type="protein sequence ID" value="RYR05764.1"/>
    <property type="molecule type" value="Genomic_DNA"/>
</dbReference>
<comment type="caution">
    <text evidence="9">The sequence shown here is derived from an EMBL/GenBank/DDBJ whole genome shotgun (WGS) entry which is preliminary data.</text>
</comment>
<dbReference type="SMR" id="A0A444YV50"/>
<comment type="subcellular location">
    <subcellularLocation>
        <location evidence="1">Cytoplasm</location>
        <location evidence="1">Cytoskeleton</location>
    </subcellularLocation>
</comment>
<protein>
    <recommendedName>
        <fullName evidence="8">TPX2 C-terminal domain-containing protein</fullName>
    </recommendedName>
</protein>
<feature type="compositionally biased region" description="Basic residues" evidence="7">
    <location>
        <begin position="301"/>
        <end position="310"/>
    </location>
</feature>
<evidence type="ECO:0000313" key="9">
    <source>
        <dbReference type="EMBL" id="RYR05764.1"/>
    </source>
</evidence>
<feature type="compositionally biased region" description="Polar residues" evidence="7">
    <location>
        <begin position="313"/>
        <end position="328"/>
    </location>
</feature>
<evidence type="ECO:0000259" key="8">
    <source>
        <dbReference type="Pfam" id="PF06886"/>
    </source>
</evidence>
<dbReference type="Gramene" id="arahy.Tifrunner.gnm2.ann2.Ah16g482400.1">
    <property type="protein sequence ID" value="arahy.Tifrunner.gnm2.ann2.Ah16g482400.1-CDS"/>
    <property type="gene ID" value="arahy.Tifrunner.gnm2.ann2.Ah16g482400"/>
</dbReference>
<feature type="region of interest" description="Disordered" evidence="7">
    <location>
        <begin position="1"/>
        <end position="221"/>
    </location>
</feature>
<feature type="compositionally biased region" description="Basic and acidic residues" evidence="7">
    <location>
        <begin position="189"/>
        <end position="198"/>
    </location>
</feature>
<feature type="compositionally biased region" description="Polar residues" evidence="7">
    <location>
        <begin position="39"/>
        <end position="63"/>
    </location>
</feature>
<dbReference type="Proteomes" id="UP000289738">
    <property type="component" value="Chromosome B06"/>
</dbReference>
<feature type="coiled-coil region" evidence="6">
    <location>
        <begin position="235"/>
        <end position="262"/>
    </location>
</feature>
<dbReference type="Pfam" id="PF06886">
    <property type="entry name" value="TPX2"/>
    <property type="match status" value="1"/>
</dbReference>
<evidence type="ECO:0000313" key="10">
    <source>
        <dbReference type="Proteomes" id="UP000289738"/>
    </source>
</evidence>
<gene>
    <name evidence="9" type="ORF">Ahy_B06g085579</name>
</gene>
<keyword evidence="4" id="KW-0493">Microtubule</keyword>
<evidence type="ECO:0000256" key="2">
    <source>
        <dbReference type="ARBA" id="ARBA00005885"/>
    </source>
</evidence>
<organism evidence="9 10">
    <name type="scientific">Arachis hypogaea</name>
    <name type="common">Peanut</name>
    <dbReference type="NCBI Taxonomy" id="3818"/>
    <lineage>
        <taxon>Eukaryota</taxon>
        <taxon>Viridiplantae</taxon>
        <taxon>Streptophyta</taxon>
        <taxon>Embryophyta</taxon>
        <taxon>Tracheophyta</taxon>
        <taxon>Spermatophyta</taxon>
        <taxon>Magnoliopsida</taxon>
        <taxon>eudicotyledons</taxon>
        <taxon>Gunneridae</taxon>
        <taxon>Pentapetalae</taxon>
        <taxon>rosids</taxon>
        <taxon>fabids</taxon>
        <taxon>Fabales</taxon>
        <taxon>Fabaceae</taxon>
        <taxon>Papilionoideae</taxon>
        <taxon>50 kb inversion clade</taxon>
        <taxon>dalbergioids sensu lato</taxon>
        <taxon>Dalbergieae</taxon>
        <taxon>Pterocarpus clade</taxon>
        <taxon>Arachis</taxon>
    </lineage>
</organism>
<dbReference type="GO" id="GO:0008017">
    <property type="term" value="F:microtubule binding"/>
    <property type="evidence" value="ECO:0007669"/>
    <property type="project" value="InterPro"/>
</dbReference>
<evidence type="ECO:0000256" key="3">
    <source>
        <dbReference type="ARBA" id="ARBA00022490"/>
    </source>
</evidence>
<evidence type="ECO:0000256" key="4">
    <source>
        <dbReference type="ARBA" id="ARBA00022701"/>
    </source>
</evidence>
<comment type="similarity">
    <text evidence="2">Belongs to the TPX2 family.</text>
</comment>
<feature type="compositionally biased region" description="Low complexity" evidence="7">
    <location>
        <begin position="368"/>
        <end position="378"/>
    </location>
</feature>
<feature type="compositionally biased region" description="Basic and acidic residues" evidence="7">
    <location>
        <begin position="381"/>
        <end position="395"/>
    </location>
</feature>
<dbReference type="GO" id="GO:0005874">
    <property type="term" value="C:microtubule"/>
    <property type="evidence" value="ECO:0007669"/>
    <property type="project" value="UniProtKB-KW"/>
</dbReference>
<dbReference type="AlphaFoldDB" id="A0A444YV50"/>
<keyword evidence="6" id="KW-0175">Coiled coil</keyword>
<feature type="compositionally biased region" description="Polar residues" evidence="7">
    <location>
        <begin position="151"/>
        <end position="161"/>
    </location>
</feature>
<feature type="domain" description="TPX2 C-terminal" evidence="8">
    <location>
        <begin position="220"/>
        <end position="295"/>
    </location>
</feature>
<dbReference type="InterPro" id="IPR044833">
    <property type="entry name" value="WDL5/6"/>
</dbReference>
<keyword evidence="5" id="KW-0206">Cytoskeleton</keyword>
<keyword evidence="3" id="KW-0963">Cytoplasm</keyword>
<keyword evidence="10" id="KW-1185">Reference proteome</keyword>
<evidence type="ECO:0000256" key="7">
    <source>
        <dbReference type="SAM" id="MobiDB-lite"/>
    </source>
</evidence>
<dbReference type="EMBL" id="SDMP01000016">
    <property type="protein sequence ID" value="RYR05765.1"/>
    <property type="molecule type" value="Genomic_DNA"/>
</dbReference>
<dbReference type="PANTHER" id="PTHR31358">
    <property type="entry name" value="PROTEIN WVD2-LIKE 4"/>
    <property type="match status" value="1"/>
</dbReference>
<feature type="compositionally biased region" description="Low complexity" evidence="7">
    <location>
        <begin position="114"/>
        <end position="123"/>
    </location>
</feature>
<dbReference type="OrthoDB" id="1939285at2759"/>
<evidence type="ECO:0000256" key="5">
    <source>
        <dbReference type="ARBA" id="ARBA00023212"/>
    </source>
</evidence>
<dbReference type="InterPro" id="IPR027329">
    <property type="entry name" value="TPX2_C"/>
</dbReference>